<evidence type="ECO:0000259" key="1">
    <source>
        <dbReference type="PROSITE" id="PS51061"/>
    </source>
</evidence>
<comment type="caution">
    <text evidence="2">The sequence shown here is derived from an EMBL/GenBank/DDBJ whole genome shotgun (WGS) entry which is preliminary data.</text>
</comment>
<reference evidence="2 3" key="1">
    <citation type="journal article" date="2016" name="Nat. Commun.">
        <title>Thousands of microbial genomes shed light on interconnected biogeochemical processes in an aquifer system.</title>
        <authorList>
            <person name="Anantharaman K."/>
            <person name="Brown C.T."/>
            <person name="Hug L.A."/>
            <person name="Sharon I."/>
            <person name="Castelle C.J."/>
            <person name="Probst A.J."/>
            <person name="Thomas B.C."/>
            <person name="Singh A."/>
            <person name="Wilkins M.J."/>
            <person name="Karaoz U."/>
            <person name="Brodie E.L."/>
            <person name="Williams K.H."/>
            <person name="Hubbard S.S."/>
            <person name="Banfield J.F."/>
        </authorList>
    </citation>
    <scope>NUCLEOTIDE SEQUENCE [LARGE SCALE GENOMIC DNA]</scope>
</reference>
<proteinExistence type="predicted"/>
<dbReference type="InterPro" id="IPR001374">
    <property type="entry name" value="R3H_dom"/>
</dbReference>
<gene>
    <name evidence="2" type="ORF">A2160_04885</name>
</gene>
<dbReference type="Gene3D" id="3.30.300.20">
    <property type="match status" value="1"/>
</dbReference>
<dbReference type="PANTHER" id="PTHR35800:SF1">
    <property type="entry name" value="RNA-BINDING PROTEIN KHPB"/>
    <property type="match status" value="1"/>
</dbReference>
<dbReference type="PANTHER" id="PTHR35800">
    <property type="entry name" value="PROTEIN JAG"/>
    <property type="match status" value="1"/>
</dbReference>
<feature type="domain" description="R3H" evidence="1">
    <location>
        <begin position="92"/>
        <end position="157"/>
    </location>
</feature>
<evidence type="ECO:0000313" key="3">
    <source>
        <dbReference type="Proteomes" id="UP000177006"/>
    </source>
</evidence>
<dbReference type="InterPro" id="IPR038008">
    <property type="entry name" value="Jag_KH"/>
</dbReference>
<organism evidence="2 3">
    <name type="scientific">Candidatus Beckwithbacteria bacterium RBG_13_42_9</name>
    <dbReference type="NCBI Taxonomy" id="1797457"/>
    <lineage>
        <taxon>Bacteria</taxon>
        <taxon>Candidatus Beckwithiibacteriota</taxon>
    </lineage>
</organism>
<dbReference type="InterPro" id="IPR039247">
    <property type="entry name" value="KhpB"/>
</dbReference>
<protein>
    <recommendedName>
        <fullName evidence="1">R3H domain-containing protein</fullName>
    </recommendedName>
</protein>
<dbReference type="Gene3D" id="3.30.1370.50">
    <property type="entry name" value="R3H-like domain"/>
    <property type="match status" value="1"/>
</dbReference>
<dbReference type="SUPFAM" id="SSF82708">
    <property type="entry name" value="R3H domain"/>
    <property type="match status" value="1"/>
</dbReference>
<dbReference type="EMBL" id="MEZK01000017">
    <property type="protein sequence ID" value="OGD62766.1"/>
    <property type="molecule type" value="Genomic_DNA"/>
</dbReference>
<accession>A0A1F5E627</accession>
<dbReference type="AlphaFoldDB" id="A0A1F5E627"/>
<dbReference type="Proteomes" id="UP000177006">
    <property type="component" value="Unassembled WGS sequence"/>
</dbReference>
<evidence type="ECO:0000313" key="2">
    <source>
        <dbReference type="EMBL" id="OGD62766.1"/>
    </source>
</evidence>
<dbReference type="GO" id="GO:0003723">
    <property type="term" value="F:RNA binding"/>
    <property type="evidence" value="ECO:0007669"/>
    <property type="project" value="InterPro"/>
</dbReference>
<dbReference type="CDD" id="cd02414">
    <property type="entry name" value="KH-II_Jag"/>
    <property type="match status" value="1"/>
</dbReference>
<dbReference type="InterPro" id="IPR036867">
    <property type="entry name" value="R3H_dom_sf"/>
</dbReference>
<dbReference type="InterPro" id="IPR034079">
    <property type="entry name" value="R3H_KhpB"/>
</dbReference>
<dbReference type="SMART" id="SM00393">
    <property type="entry name" value="R3H"/>
    <property type="match status" value="1"/>
</dbReference>
<dbReference type="CDD" id="cd02644">
    <property type="entry name" value="R3H_jag"/>
    <property type="match status" value="1"/>
</dbReference>
<dbReference type="Pfam" id="PF01424">
    <property type="entry name" value="R3H"/>
    <property type="match status" value="1"/>
</dbReference>
<name>A0A1F5E627_9BACT</name>
<dbReference type="STRING" id="1797457.A2160_04885"/>
<dbReference type="PROSITE" id="PS51061">
    <property type="entry name" value="R3H"/>
    <property type="match status" value="1"/>
</dbReference>
<dbReference type="Pfam" id="PF13083">
    <property type="entry name" value="KH_KhpA-B"/>
    <property type="match status" value="1"/>
</dbReference>
<sequence>MDKSSPDTKASNEIAAIAGELLEKLSFSEAKVEAQVKDETVTLEINVEGEAGILIGYHGEILEAFQLILSLIAYRRQGSWQKIQVNINDYLGQRREQLEAMASKIAEEVSQTKKSQVLPYLSANERRMVHEFLSGSDQVSSESIGEGRQRRLVISPK</sequence>
<dbReference type="InterPro" id="IPR015946">
    <property type="entry name" value="KH_dom-like_a/b"/>
</dbReference>